<accession>A0AAD9GSR8</accession>
<gene>
    <name evidence="7" type="ORF">P3T76_004326</name>
</gene>
<evidence type="ECO:0000256" key="6">
    <source>
        <dbReference type="RuleBase" id="RU000461"/>
    </source>
</evidence>
<evidence type="ECO:0000256" key="1">
    <source>
        <dbReference type="ARBA" id="ARBA00010617"/>
    </source>
</evidence>
<evidence type="ECO:0000256" key="2">
    <source>
        <dbReference type="ARBA" id="ARBA00022723"/>
    </source>
</evidence>
<keyword evidence="3 6" id="KW-0560">Oxidoreductase</keyword>
<keyword evidence="6" id="KW-0503">Monooxygenase</keyword>
<dbReference type="InterPro" id="IPR001128">
    <property type="entry name" value="Cyt_P450"/>
</dbReference>
<sequence length="550" mass="61665">MLQSFFSDKLSQFNPGLPGLVAVAVVVAFYYTNGIAESTVEAEEEQDGKVVSKHVRYLPSKIPVLGNAMELLANSERMYDWITDQMVPFDGEPFRLSLPGKEDMMFIAKPEHIEQVLKTQFDNFPKSQHIHDVFFDLLGDGIVITNGDTWKRQRRVLVNLFSARALRENMTPISQKYAVQLRKIFEKAVESKEAVDAFGLMHRYTLDVFGEIGFGTEMKLLDGRYQPLAEAIEESQYIVSARFKQPDALWKMKRWLNVGSEKKLRHAIQVIDEHVMGIISGAIQRRQERNEAIRAGKEVTHVDKDIVSIILDSMESNNQIVDPVEVRNIATAALIAGRDTTADALGWLFHVLSDNPSVEAKLRSELLKHLPKFATDADYAPTAEELNEVHYLEATIRELLRILPAGPLIAMQCVRDTVFPDGTFVPKNTDMVVAFYTTGRLTDVWGEDALEFKPERFLDPETGEVIKVSSSKFCAFSAGPRICVGRNLAFLEMKVVIANIVSRFHLVPVPGQPKPAYTQGITLGMQAPLMMRVEAIASLDPSIDTTANHA</sequence>
<dbReference type="Gene3D" id="1.10.630.10">
    <property type="entry name" value="Cytochrome P450"/>
    <property type="match status" value="1"/>
</dbReference>
<evidence type="ECO:0000256" key="5">
    <source>
        <dbReference type="PIRSR" id="PIRSR602401-1"/>
    </source>
</evidence>
<evidence type="ECO:0000256" key="4">
    <source>
        <dbReference type="ARBA" id="ARBA00023004"/>
    </source>
</evidence>
<dbReference type="InterPro" id="IPR036396">
    <property type="entry name" value="Cyt_P450_sf"/>
</dbReference>
<feature type="binding site" description="axial binding residue" evidence="5">
    <location>
        <position position="483"/>
    </location>
    <ligand>
        <name>heme</name>
        <dbReference type="ChEBI" id="CHEBI:30413"/>
    </ligand>
    <ligandPart>
        <name>Fe</name>
        <dbReference type="ChEBI" id="CHEBI:18248"/>
    </ligandPart>
</feature>
<dbReference type="PRINTS" id="PR00385">
    <property type="entry name" value="P450"/>
</dbReference>
<keyword evidence="8" id="KW-1185">Reference proteome</keyword>
<protein>
    <submittedName>
        <fullName evidence="7">Cytochrome P450 86A2</fullName>
    </submittedName>
</protein>
<comment type="caution">
    <text evidence="7">The sequence shown here is derived from an EMBL/GenBank/DDBJ whole genome shotgun (WGS) entry which is preliminary data.</text>
</comment>
<dbReference type="GO" id="GO:0020037">
    <property type="term" value="F:heme binding"/>
    <property type="evidence" value="ECO:0007669"/>
    <property type="project" value="InterPro"/>
</dbReference>
<comment type="cofactor">
    <cofactor evidence="5">
        <name>heme</name>
        <dbReference type="ChEBI" id="CHEBI:30413"/>
    </cofactor>
</comment>
<dbReference type="GO" id="GO:0006629">
    <property type="term" value="P:lipid metabolic process"/>
    <property type="evidence" value="ECO:0007669"/>
    <property type="project" value="UniProtKB-ARBA"/>
</dbReference>
<comment type="similarity">
    <text evidence="1 6">Belongs to the cytochrome P450 family.</text>
</comment>
<proteinExistence type="inferred from homology"/>
<dbReference type="GO" id="GO:0004497">
    <property type="term" value="F:monooxygenase activity"/>
    <property type="evidence" value="ECO:0007669"/>
    <property type="project" value="UniProtKB-KW"/>
</dbReference>
<reference evidence="7" key="1">
    <citation type="submission" date="2023-08" db="EMBL/GenBank/DDBJ databases">
        <title>Reference Genome Resource for the Citrus Pathogen Phytophthora citrophthora.</title>
        <authorList>
            <person name="Moller H."/>
            <person name="Coetzee B."/>
            <person name="Rose L.J."/>
            <person name="Van Niekerk J.M."/>
        </authorList>
    </citation>
    <scope>NUCLEOTIDE SEQUENCE</scope>
    <source>
        <strain evidence="7">STE-U-9442</strain>
    </source>
</reference>
<dbReference type="PROSITE" id="PS00086">
    <property type="entry name" value="CYTOCHROME_P450"/>
    <property type="match status" value="1"/>
</dbReference>
<dbReference type="PRINTS" id="PR00463">
    <property type="entry name" value="EP450I"/>
</dbReference>
<organism evidence="7 8">
    <name type="scientific">Phytophthora citrophthora</name>
    <dbReference type="NCBI Taxonomy" id="4793"/>
    <lineage>
        <taxon>Eukaryota</taxon>
        <taxon>Sar</taxon>
        <taxon>Stramenopiles</taxon>
        <taxon>Oomycota</taxon>
        <taxon>Peronosporomycetes</taxon>
        <taxon>Peronosporales</taxon>
        <taxon>Peronosporaceae</taxon>
        <taxon>Phytophthora</taxon>
    </lineage>
</organism>
<keyword evidence="4 5" id="KW-0408">Iron</keyword>
<evidence type="ECO:0000313" key="7">
    <source>
        <dbReference type="EMBL" id="KAK1944414.1"/>
    </source>
</evidence>
<dbReference type="Proteomes" id="UP001259832">
    <property type="component" value="Unassembled WGS sequence"/>
</dbReference>
<keyword evidence="2 5" id="KW-0479">Metal-binding</keyword>
<dbReference type="InterPro" id="IPR002401">
    <property type="entry name" value="Cyt_P450_E_grp-I"/>
</dbReference>
<dbReference type="GO" id="GO:0016705">
    <property type="term" value="F:oxidoreductase activity, acting on paired donors, with incorporation or reduction of molecular oxygen"/>
    <property type="evidence" value="ECO:0007669"/>
    <property type="project" value="InterPro"/>
</dbReference>
<dbReference type="EMBL" id="JASMQC010000006">
    <property type="protein sequence ID" value="KAK1944414.1"/>
    <property type="molecule type" value="Genomic_DNA"/>
</dbReference>
<keyword evidence="5 6" id="KW-0349">Heme</keyword>
<dbReference type="AlphaFoldDB" id="A0AAD9GSR8"/>
<dbReference type="CDD" id="cd11064">
    <property type="entry name" value="CYP86A"/>
    <property type="match status" value="1"/>
</dbReference>
<name>A0AAD9GSR8_9STRA</name>
<dbReference type="Pfam" id="PF00067">
    <property type="entry name" value="p450"/>
    <property type="match status" value="1"/>
</dbReference>
<dbReference type="SUPFAM" id="SSF48264">
    <property type="entry name" value="Cytochrome P450"/>
    <property type="match status" value="1"/>
</dbReference>
<dbReference type="InterPro" id="IPR017972">
    <property type="entry name" value="Cyt_P450_CS"/>
</dbReference>
<evidence type="ECO:0000256" key="3">
    <source>
        <dbReference type="ARBA" id="ARBA00023002"/>
    </source>
</evidence>
<dbReference type="GO" id="GO:0005506">
    <property type="term" value="F:iron ion binding"/>
    <property type="evidence" value="ECO:0007669"/>
    <property type="project" value="InterPro"/>
</dbReference>
<dbReference type="PANTHER" id="PTHR24296">
    <property type="entry name" value="CYTOCHROME P450"/>
    <property type="match status" value="1"/>
</dbReference>
<evidence type="ECO:0000313" key="8">
    <source>
        <dbReference type="Proteomes" id="UP001259832"/>
    </source>
</evidence>